<dbReference type="GO" id="GO:0005829">
    <property type="term" value="C:cytosol"/>
    <property type="evidence" value="ECO:0007669"/>
    <property type="project" value="TreeGrafter"/>
</dbReference>
<accession>A0AAE8NCH0</accession>
<dbReference type="InterPro" id="IPR013986">
    <property type="entry name" value="DExx_box_DNA_helicase_dom_sf"/>
</dbReference>
<dbReference type="FunFam" id="1.10.10.160:FF:000001">
    <property type="entry name" value="ATP-dependent DNA helicase"/>
    <property type="match status" value="1"/>
</dbReference>
<keyword evidence="7" id="KW-0413">Isomerase</keyword>
<evidence type="ECO:0000256" key="7">
    <source>
        <dbReference type="ARBA" id="ARBA00023235"/>
    </source>
</evidence>
<dbReference type="Gene3D" id="3.40.50.300">
    <property type="entry name" value="P-loop containing nucleotide triphosphate hydrolases"/>
    <property type="match status" value="3"/>
</dbReference>
<dbReference type="GO" id="GO:0009314">
    <property type="term" value="P:response to radiation"/>
    <property type="evidence" value="ECO:0007669"/>
    <property type="project" value="UniProtKB-ARBA"/>
</dbReference>
<evidence type="ECO:0000256" key="8">
    <source>
        <dbReference type="ARBA" id="ARBA00034617"/>
    </source>
</evidence>
<evidence type="ECO:0000256" key="2">
    <source>
        <dbReference type="ARBA" id="ARBA00022741"/>
    </source>
</evidence>
<dbReference type="Pfam" id="PF13361">
    <property type="entry name" value="UvrD_C"/>
    <property type="match status" value="1"/>
</dbReference>
<dbReference type="Pfam" id="PF00580">
    <property type="entry name" value="UvrD-helicase"/>
    <property type="match status" value="1"/>
</dbReference>
<feature type="domain" description="UvrD-like helicase ATP-binding" evidence="13">
    <location>
        <begin position="6"/>
        <end position="283"/>
    </location>
</feature>
<organism evidence="15 16">
    <name type="scientific">Burkholderia cepacia</name>
    <name type="common">Pseudomonas cepacia</name>
    <dbReference type="NCBI Taxonomy" id="292"/>
    <lineage>
        <taxon>Bacteria</taxon>
        <taxon>Pseudomonadati</taxon>
        <taxon>Pseudomonadota</taxon>
        <taxon>Betaproteobacteria</taxon>
        <taxon>Burkholderiales</taxon>
        <taxon>Burkholderiaceae</taxon>
        <taxon>Burkholderia</taxon>
        <taxon>Burkholderia cepacia complex</taxon>
    </lineage>
</organism>
<dbReference type="GO" id="GO:0000725">
    <property type="term" value="P:recombinational repair"/>
    <property type="evidence" value="ECO:0007669"/>
    <property type="project" value="TreeGrafter"/>
</dbReference>
<feature type="binding site" evidence="12">
    <location>
        <begin position="27"/>
        <end position="34"/>
    </location>
    <ligand>
        <name>ATP</name>
        <dbReference type="ChEBI" id="CHEBI:30616"/>
    </ligand>
</feature>
<evidence type="ECO:0000256" key="4">
    <source>
        <dbReference type="ARBA" id="ARBA00022806"/>
    </source>
</evidence>
<dbReference type="AlphaFoldDB" id="A0AAE8NCH0"/>
<evidence type="ECO:0000313" key="16">
    <source>
        <dbReference type="Proteomes" id="UP000250416"/>
    </source>
</evidence>
<keyword evidence="5 12" id="KW-0067">ATP-binding</keyword>
<protein>
    <recommendedName>
        <fullName evidence="9">DNA 3'-5' helicase</fullName>
        <ecNumber evidence="9">5.6.2.4</ecNumber>
    </recommendedName>
    <alternativeName>
        <fullName evidence="10">DNA 3'-5' helicase II</fullName>
    </alternativeName>
</protein>
<dbReference type="EMBL" id="UARD01000009">
    <property type="protein sequence ID" value="SPV17687.1"/>
    <property type="molecule type" value="Genomic_DNA"/>
</dbReference>
<dbReference type="Pfam" id="PF21196">
    <property type="entry name" value="PcrA_UvrD_tudor"/>
    <property type="match status" value="1"/>
</dbReference>
<dbReference type="SUPFAM" id="SSF52540">
    <property type="entry name" value="P-loop containing nucleoside triphosphate hydrolases"/>
    <property type="match status" value="1"/>
</dbReference>
<dbReference type="PANTHER" id="PTHR11070">
    <property type="entry name" value="UVRD / RECB / PCRA DNA HELICASE FAMILY MEMBER"/>
    <property type="match status" value="1"/>
</dbReference>
<evidence type="ECO:0000256" key="9">
    <source>
        <dbReference type="ARBA" id="ARBA00034808"/>
    </source>
</evidence>
<dbReference type="GO" id="GO:0043138">
    <property type="term" value="F:3'-5' DNA helicase activity"/>
    <property type="evidence" value="ECO:0007669"/>
    <property type="project" value="UniProtKB-EC"/>
</dbReference>
<evidence type="ECO:0000259" key="14">
    <source>
        <dbReference type="PROSITE" id="PS51217"/>
    </source>
</evidence>
<gene>
    <name evidence="15" type="primary">uvrD</name>
    <name evidence="15" type="ORF">NCTC10661_02004</name>
</gene>
<dbReference type="EC" id="5.6.2.4" evidence="9"/>
<keyword evidence="4 12" id="KW-0347">Helicase</keyword>
<evidence type="ECO:0000313" key="15">
    <source>
        <dbReference type="EMBL" id="SPV17687.1"/>
    </source>
</evidence>
<dbReference type="GO" id="GO:0033202">
    <property type="term" value="C:DNA helicase complex"/>
    <property type="evidence" value="ECO:0007669"/>
    <property type="project" value="TreeGrafter"/>
</dbReference>
<dbReference type="Gene3D" id="1.10.486.10">
    <property type="entry name" value="PCRA, domain 4"/>
    <property type="match status" value="1"/>
</dbReference>
<evidence type="ECO:0000259" key="13">
    <source>
        <dbReference type="PROSITE" id="PS51198"/>
    </source>
</evidence>
<keyword evidence="6" id="KW-0238">DNA-binding</keyword>
<dbReference type="InterPro" id="IPR027417">
    <property type="entry name" value="P-loop_NTPase"/>
</dbReference>
<comment type="caution">
    <text evidence="15">The sequence shown here is derived from an EMBL/GenBank/DDBJ whole genome shotgun (WGS) entry which is preliminary data.</text>
</comment>
<dbReference type="PANTHER" id="PTHR11070:SF2">
    <property type="entry name" value="ATP-DEPENDENT DNA HELICASE SRS2"/>
    <property type="match status" value="1"/>
</dbReference>
<keyword evidence="2 12" id="KW-0547">Nucleotide-binding</keyword>
<dbReference type="GO" id="GO:0003677">
    <property type="term" value="F:DNA binding"/>
    <property type="evidence" value="ECO:0007669"/>
    <property type="project" value="UniProtKB-KW"/>
</dbReference>
<evidence type="ECO:0000256" key="6">
    <source>
        <dbReference type="ARBA" id="ARBA00023125"/>
    </source>
</evidence>
<dbReference type="RefSeq" id="WP_111997514.1">
    <property type="nucleotide sequence ID" value="NZ_CADEUP010000001.1"/>
</dbReference>
<keyword evidence="3 12" id="KW-0378">Hydrolase</keyword>
<dbReference type="GO" id="GO:0005524">
    <property type="term" value="F:ATP binding"/>
    <property type="evidence" value="ECO:0007669"/>
    <property type="project" value="UniProtKB-UniRule"/>
</dbReference>
<dbReference type="PROSITE" id="PS51198">
    <property type="entry name" value="UVRD_HELICASE_ATP_BIND"/>
    <property type="match status" value="1"/>
</dbReference>
<dbReference type="Gene3D" id="1.10.10.160">
    <property type="match status" value="1"/>
</dbReference>
<name>A0AAE8NCH0_BURCE</name>
<feature type="domain" description="UvrD-like helicase C-terminal" evidence="14">
    <location>
        <begin position="284"/>
        <end position="598"/>
    </location>
</feature>
<comment type="similarity">
    <text evidence="1">Belongs to the helicase family. UvrD subfamily.</text>
</comment>
<dbReference type="InterPro" id="IPR014016">
    <property type="entry name" value="UvrD-like_ATP-bd"/>
</dbReference>
<evidence type="ECO:0000256" key="1">
    <source>
        <dbReference type="ARBA" id="ARBA00009922"/>
    </source>
</evidence>
<evidence type="ECO:0000256" key="3">
    <source>
        <dbReference type="ARBA" id="ARBA00022801"/>
    </source>
</evidence>
<comment type="catalytic activity">
    <reaction evidence="11">
        <text>ATP + H2O = ADP + phosphate + H(+)</text>
        <dbReference type="Rhea" id="RHEA:13065"/>
        <dbReference type="ChEBI" id="CHEBI:15377"/>
        <dbReference type="ChEBI" id="CHEBI:15378"/>
        <dbReference type="ChEBI" id="CHEBI:30616"/>
        <dbReference type="ChEBI" id="CHEBI:43474"/>
        <dbReference type="ChEBI" id="CHEBI:456216"/>
        <dbReference type="EC" id="5.6.2.4"/>
    </reaction>
</comment>
<evidence type="ECO:0000256" key="10">
    <source>
        <dbReference type="ARBA" id="ARBA00034923"/>
    </source>
</evidence>
<comment type="catalytic activity">
    <reaction evidence="8">
        <text>Couples ATP hydrolysis with the unwinding of duplex DNA by translocating in the 3'-5' direction.</text>
        <dbReference type="EC" id="5.6.2.4"/>
    </reaction>
</comment>
<sequence length="787" mass="87135">MPDLLANLNPEQLAAVTLPNEPALILAGAGSGKTRVLITRIAWLIQQGYASPPTVLAVTFTNKAAREMMARLSAMMPIDTRGMWIGTFHGLCNRMLRTHWRDAGLPQTFQILDTADQLSAIKRLMKAANVDDEKYPPKNVQYFINNAKEQGLRPDKVDATDNFNRKFVELYQAYDQQCQREGVVDFPELLLRCYELLAYNAPLRAHYQARFRHILVDEFQDTNKLQYAWLKMLAGGQNAIFAVGDDDQSIYAFRGANVGNMRDFEDEFRVRNLIKLEQNYRSHGNILDAANQLISNNTHRLGKNLRTDAGHGEPVRVYEASTDSQEAGWIVEEIRSLINTGMARSEVAVLYRSNAQSRSIEHTLMSSGIPYRVYGGLRFFERQEVKHALAYLRLIDNPNDDTAFVRVVNFPTRGIGARSIEQLADAARLYGCSMAAAIPYVTGKAGTSLGGFANLVAKMRADTQHMNLPDTVEHIVRASGLADFYQGEREGQDRLENLQELVNAATAFIAEEGYGLDTPARSIPLRAGAIAAPELGTAADDQTVDVLDPVSPADPAQNPDTMTPLAGFLSHASLEAGDNQAQAGQDAVQLMTVHAAKGLEFSAVFITGLEEGLFPHENSVLESDGLEEERRLMYVAITRAKERLYLSFAQSRMLHGQTRYNVRSRFFDELPEHVLKWLTPKVEAGSRWGGRSDNAGYGRDWFARPGGGSREQIVDAAVSAPLPAFANKQRAADTGFRVGQQVFHTKFGEGTVTALEGNGTDAKAQVKFKRHGEKWLALAVAKLQAVE</sequence>
<proteinExistence type="inferred from homology"/>
<dbReference type="CDD" id="cd18807">
    <property type="entry name" value="SF1_C_UvrD"/>
    <property type="match status" value="1"/>
</dbReference>
<dbReference type="PROSITE" id="PS51217">
    <property type="entry name" value="UVRD_HELICASE_CTER"/>
    <property type="match status" value="1"/>
</dbReference>
<evidence type="ECO:0000256" key="11">
    <source>
        <dbReference type="ARBA" id="ARBA00048988"/>
    </source>
</evidence>
<evidence type="ECO:0000256" key="12">
    <source>
        <dbReference type="PROSITE-ProRule" id="PRU00560"/>
    </source>
</evidence>
<evidence type="ECO:0000256" key="5">
    <source>
        <dbReference type="ARBA" id="ARBA00022840"/>
    </source>
</evidence>
<dbReference type="GO" id="GO:0016787">
    <property type="term" value="F:hydrolase activity"/>
    <property type="evidence" value="ECO:0007669"/>
    <property type="project" value="UniProtKB-UniRule"/>
</dbReference>
<dbReference type="InterPro" id="IPR000212">
    <property type="entry name" value="DNA_helicase_UvrD/REP"/>
</dbReference>
<dbReference type="CDD" id="cd17932">
    <property type="entry name" value="DEXQc_UvrD"/>
    <property type="match status" value="1"/>
</dbReference>
<reference evidence="15 16" key="1">
    <citation type="submission" date="2018-06" db="EMBL/GenBank/DDBJ databases">
        <authorList>
            <consortium name="Pathogen Informatics"/>
            <person name="Doyle S."/>
        </authorList>
    </citation>
    <scope>NUCLEOTIDE SEQUENCE [LARGE SCALE GENOMIC DNA]</scope>
    <source>
        <strain evidence="15 16">NCTC10661</strain>
    </source>
</reference>
<dbReference type="Proteomes" id="UP000250416">
    <property type="component" value="Unassembled WGS sequence"/>
</dbReference>
<dbReference type="InterPro" id="IPR014017">
    <property type="entry name" value="DNA_helicase_UvrD-like_C"/>
</dbReference>